<dbReference type="GO" id="GO:0005506">
    <property type="term" value="F:iron ion binding"/>
    <property type="evidence" value="ECO:0007669"/>
    <property type="project" value="InterPro"/>
</dbReference>
<dbReference type="GO" id="GO:0020037">
    <property type="term" value="F:heme binding"/>
    <property type="evidence" value="ECO:0007669"/>
    <property type="project" value="InterPro"/>
</dbReference>
<dbReference type="GO" id="GO:0016705">
    <property type="term" value="F:oxidoreductase activity, acting on paired donors, with incorporation or reduction of molecular oxygen"/>
    <property type="evidence" value="ECO:0007669"/>
    <property type="project" value="InterPro"/>
</dbReference>
<dbReference type="GO" id="GO:0016020">
    <property type="term" value="C:membrane"/>
    <property type="evidence" value="ECO:0007669"/>
    <property type="project" value="UniProtKB-SubCell"/>
</dbReference>
<keyword evidence="3 11" id="KW-0349">Heme</keyword>
<evidence type="ECO:0000256" key="3">
    <source>
        <dbReference type="ARBA" id="ARBA00022617"/>
    </source>
</evidence>
<reference evidence="13 14" key="1">
    <citation type="submission" date="2019-06" db="EMBL/GenBank/DDBJ databases">
        <title>A chromosomal-level reference genome of Carpinus fangiana (Coryloideae, Betulaceae).</title>
        <authorList>
            <person name="Yang X."/>
            <person name="Wang Z."/>
            <person name="Zhang L."/>
            <person name="Hao G."/>
            <person name="Liu J."/>
            <person name="Yang Y."/>
        </authorList>
    </citation>
    <scope>NUCLEOTIDE SEQUENCE [LARGE SCALE GENOMIC DNA]</scope>
    <source>
        <strain evidence="13">Cfa_2016G</strain>
        <tissue evidence="13">Leaf</tissue>
    </source>
</reference>
<protein>
    <recommendedName>
        <fullName evidence="15">Cytochrome P450</fullName>
    </recommendedName>
</protein>
<dbReference type="PRINTS" id="PR00385">
    <property type="entry name" value="P450"/>
</dbReference>
<keyword evidence="14" id="KW-1185">Reference proteome</keyword>
<accession>A0A5N6RLI9</accession>
<dbReference type="Pfam" id="PF00067">
    <property type="entry name" value="p450"/>
    <property type="match status" value="3"/>
</dbReference>
<proteinExistence type="inferred from homology"/>
<dbReference type="GO" id="GO:0004497">
    <property type="term" value="F:monooxygenase activity"/>
    <property type="evidence" value="ECO:0007669"/>
    <property type="project" value="UniProtKB-KW"/>
</dbReference>
<dbReference type="PRINTS" id="PR00463">
    <property type="entry name" value="EP450I"/>
</dbReference>
<feature type="binding site" description="axial binding residue" evidence="11">
    <location>
        <position position="395"/>
    </location>
    <ligand>
        <name>heme</name>
        <dbReference type="ChEBI" id="CHEBI:30413"/>
    </ligand>
    <ligandPart>
        <name>Fe</name>
        <dbReference type="ChEBI" id="CHEBI:18248"/>
    </ligandPart>
</feature>
<comment type="similarity">
    <text evidence="2">Belongs to the cytochrome P450 family.</text>
</comment>
<dbReference type="PROSITE" id="PS00086">
    <property type="entry name" value="CYTOCHROME_P450"/>
    <property type="match status" value="2"/>
</dbReference>
<dbReference type="Gene3D" id="1.10.630.10">
    <property type="entry name" value="Cytochrome P450"/>
    <property type="match status" value="3"/>
</dbReference>
<evidence type="ECO:0000256" key="9">
    <source>
        <dbReference type="ARBA" id="ARBA00023033"/>
    </source>
</evidence>
<dbReference type="PANTHER" id="PTHR24282:SF211">
    <property type="entry name" value="CYTOCHROME P450-RELATED"/>
    <property type="match status" value="1"/>
</dbReference>
<keyword evidence="7" id="KW-0560">Oxidoreductase</keyword>
<evidence type="ECO:0000313" key="13">
    <source>
        <dbReference type="EMBL" id="KAE8100208.1"/>
    </source>
</evidence>
<evidence type="ECO:0000256" key="2">
    <source>
        <dbReference type="ARBA" id="ARBA00010617"/>
    </source>
</evidence>
<evidence type="ECO:0000256" key="1">
    <source>
        <dbReference type="ARBA" id="ARBA00004167"/>
    </source>
</evidence>
<dbReference type="SUPFAM" id="SSF48264">
    <property type="entry name" value="Cytochrome P450"/>
    <property type="match status" value="2"/>
</dbReference>
<evidence type="ECO:0000256" key="5">
    <source>
        <dbReference type="ARBA" id="ARBA00022723"/>
    </source>
</evidence>
<dbReference type="InterPro" id="IPR036396">
    <property type="entry name" value="Cyt_P450_sf"/>
</dbReference>
<keyword evidence="9" id="KW-0503">Monooxygenase</keyword>
<feature type="transmembrane region" description="Helical" evidence="12">
    <location>
        <begin position="481"/>
        <end position="514"/>
    </location>
</feature>
<dbReference type="InterPro" id="IPR017972">
    <property type="entry name" value="Cyt_P450_CS"/>
</dbReference>
<keyword evidence="10 12" id="KW-0472">Membrane</keyword>
<keyword evidence="8 11" id="KW-0408">Iron</keyword>
<dbReference type="InterPro" id="IPR002401">
    <property type="entry name" value="Cyt_P450_E_grp-I"/>
</dbReference>
<dbReference type="FunFam" id="1.10.630.10:FF:000029">
    <property type="entry name" value="Cytochrome P450 734A1"/>
    <property type="match status" value="1"/>
</dbReference>
<evidence type="ECO:0000256" key="11">
    <source>
        <dbReference type="PIRSR" id="PIRSR602401-1"/>
    </source>
</evidence>
<keyword evidence="5 11" id="KW-0479">Metal-binding</keyword>
<organism evidence="13 14">
    <name type="scientific">Carpinus fangiana</name>
    <dbReference type="NCBI Taxonomy" id="176857"/>
    <lineage>
        <taxon>Eukaryota</taxon>
        <taxon>Viridiplantae</taxon>
        <taxon>Streptophyta</taxon>
        <taxon>Embryophyta</taxon>
        <taxon>Tracheophyta</taxon>
        <taxon>Spermatophyta</taxon>
        <taxon>Magnoliopsida</taxon>
        <taxon>eudicotyledons</taxon>
        <taxon>Gunneridae</taxon>
        <taxon>Pentapetalae</taxon>
        <taxon>rosids</taxon>
        <taxon>fabids</taxon>
        <taxon>Fagales</taxon>
        <taxon>Betulaceae</taxon>
        <taxon>Carpinus</taxon>
    </lineage>
</organism>
<dbReference type="Proteomes" id="UP000327013">
    <property type="component" value="Chromosome 7"/>
</dbReference>
<comment type="cofactor">
    <cofactor evidence="11">
        <name>heme</name>
        <dbReference type="ChEBI" id="CHEBI:30413"/>
    </cofactor>
</comment>
<keyword evidence="6 12" id="KW-1133">Transmembrane helix</keyword>
<gene>
    <name evidence="13" type="ORF">FH972_018133</name>
</gene>
<dbReference type="PANTHER" id="PTHR24282">
    <property type="entry name" value="CYTOCHROME P450 FAMILY MEMBER"/>
    <property type="match status" value="1"/>
</dbReference>
<dbReference type="InterPro" id="IPR050665">
    <property type="entry name" value="Cytochrome_P450_Monooxygen"/>
</dbReference>
<evidence type="ECO:0000256" key="7">
    <source>
        <dbReference type="ARBA" id="ARBA00023002"/>
    </source>
</evidence>
<dbReference type="InterPro" id="IPR001128">
    <property type="entry name" value="Cyt_P450"/>
</dbReference>
<sequence>MYAEAQSKPMSLDHDILHRVAPFYHQWSGLYGRTFLFWFGSKPRLAIADPDMIKEALMDSGGSFQKAGLDPSTKLFFGQGLATSTGDKWALHRRIANQAFKMERVKAWVPEIVASSRKMLQKWEEERGEREEFEMDVHKQLNLLSADIISRTAFGSSFEEGKRIFMLQEQQLYLVSRGLRSVYIPGYRFLPTKNNRERWRLEKETREAIWMLIEKNGKGRENTRSLLSLLMSSHRSTHNGEEEKLEVGEIIDECKTFYFAGKETSANLLTWALILLALHQEWQSQAREEVFRVCGQNQHPTADSLSDFKIISMIMNETLRLYPTTVGLLRQTCKRVKLGNLDIPTGTQLYLAMTAVHHDPEIWGNDAHKFNPMRFSEPRSHLASYFPFSLGPRTCVGLNLAMAETKVALAMIIRQYSFKLSPTYAHAPMLVLTLQPQHGAQLSPLLVVIVAAKLSGFVLPTDTSLPHNSAPTILFSNGYSSIAFTIIILEFAMLLLLAIFLVFLLKFVYSIIWVPWRIKNHFRKQGIRGPGYRPIFGNSAEIQRGYAEVQSKPIPFDHDILHRAVPFYHRWSSAYGKTFLFWFGTKPRLSVSDPDMIKEVLMNISGSFVKPPHNPLAKLLFAQGLPGLTGEKWAIHRRITTQAFNMERVKCWVPEIVASVAEMLNEWEENRGGRDEFEMDVYKELHELLAEIISKTAFGSSFDEGKPIFNFQDQQVPLYSKATRSVYIPGFRFLPTKLNKEMWRLEKQTRDSIRMLIETNKKARDGSRNLLGLLMSSYKNQDGEEEVEEVGRIFSDTELVADKLNELKIVSMILNETFRLYPPIMTFLRQTCKNVKLGSLDVPAGTQLFLPLIAVYHDTEIWGEDANEFNPLRFMERRKHQATFLPFGLGPRVCVAQNLAMVEAKIVLAMIIRQFSFVGSPTYVHAPVLFATLQPQFGAQILFSKISS</sequence>
<evidence type="ECO:0000256" key="4">
    <source>
        <dbReference type="ARBA" id="ARBA00022692"/>
    </source>
</evidence>
<evidence type="ECO:0000256" key="6">
    <source>
        <dbReference type="ARBA" id="ARBA00022989"/>
    </source>
</evidence>
<name>A0A5N6RLI9_9ROSI</name>
<keyword evidence="4 12" id="KW-0812">Transmembrane</keyword>
<comment type="subcellular location">
    <subcellularLocation>
        <location evidence="1">Membrane</location>
        <topology evidence="1">Single-pass membrane protein</topology>
    </subcellularLocation>
</comment>
<evidence type="ECO:0008006" key="15">
    <source>
        <dbReference type="Google" id="ProtNLM"/>
    </source>
</evidence>
<evidence type="ECO:0000256" key="12">
    <source>
        <dbReference type="SAM" id="Phobius"/>
    </source>
</evidence>
<evidence type="ECO:0000256" key="10">
    <source>
        <dbReference type="ARBA" id="ARBA00023136"/>
    </source>
</evidence>
<evidence type="ECO:0000256" key="8">
    <source>
        <dbReference type="ARBA" id="ARBA00023004"/>
    </source>
</evidence>
<evidence type="ECO:0000313" key="14">
    <source>
        <dbReference type="Proteomes" id="UP000327013"/>
    </source>
</evidence>
<dbReference type="OrthoDB" id="1470350at2759"/>
<dbReference type="EMBL" id="CM017327">
    <property type="protein sequence ID" value="KAE8100208.1"/>
    <property type="molecule type" value="Genomic_DNA"/>
</dbReference>
<dbReference type="AlphaFoldDB" id="A0A5N6RLI9"/>